<feature type="region of interest" description="Disordered" evidence="5">
    <location>
        <begin position="116"/>
        <end position="142"/>
    </location>
</feature>
<dbReference type="InterPro" id="IPR011011">
    <property type="entry name" value="Znf_FYVE_PHD"/>
</dbReference>
<dbReference type="GO" id="GO:0008270">
    <property type="term" value="F:zinc ion binding"/>
    <property type="evidence" value="ECO:0007669"/>
    <property type="project" value="UniProtKB-KW"/>
</dbReference>
<dbReference type="AlphaFoldDB" id="A0A0R3T503"/>
<feature type="domain" description="FYVE-type" evidence="6">
    <location>
        <begin position="220"/>
        <end position="284"/>
    </location>
</feature>
<feature type="compositionally biased region" description="Polar residues" evidence="5">
    <location>
        <begin position="130"/>
        <end position="142"/>
    </location>
</feature>
<keyword evidence="3" id="KW-0862">Zinc</keyword>
<dbReference type="EMBL" id="UZAE01000986">
    <property type="protein sequence ID" value="VDN97999.1"/>
    <property type="molecule type" value="Genomic_DNA"/>
</dbReference>
<proteinExistence type="predicted"/>
<dbReference type="WBParaSite" id="HNAJ_0000214101-mRNA-1">
    <property type="protein sequence ID" value="HNAJ_0000214101-mRNA-1"/>
    <property type="gene ID" value="HNAJ_0000214101"/>
</dbReference>
<evidence type="ECO:0000256" key="5">
    <source>
        <dbReference type="SAM" id="MobiDB-lite"/>
    </source>
</evidence>
<dbReference type="InterPro" id="IPR013083">
    <property type="entry name" value="Znf_RING/FYVE/PHD"/>
</dbReference>
<evidence type="ECO:0000313" key="7">
    <source>
        <dbReference type="EMBL" id="VDN97999.1"/>
    </source>
</evidence>
<feature type="compositionally biased region" description="Acidic residues" evidence="5">
    <location>
        <begin position="13"/>
        <end position="25"/>
    </location>
</feature>
<evidence type="ECO:0000256" key="4">
    <source>
        <dbReference type="PROSITE-ProRule" id="PRU00091"/>
    </source>
</evidence>
<dbReference type="Pfam" id="PF01363">
    <property type="entry name" value="FYVE"/>
    <property type="match status" value="1"/>
</dbReference>
<keyword evidence="1" id="KW-0479">Metal-binding</keyword>
<dbReference type="InterPro" id="IPR000306">
    <property type="entry name" value="Znf_FYVE"/>
</dbReference>
<sequence length="298" mass="32748">MSMEINDPGISVDSDDNNDAISDDDLQPICPLDSIAQSCLRDGRIQNIRLADVFDWKRVVFPSSPTKSSFANLFQKPGSDKEPKVVDTSAVPISREGSPVEIGIDALECLDIESYAPGNQETGKDDPSQETDNIPTSENMSKSQSLLAVLRSTMIEDTTPAPAPNPLYPLAPWQPDRFVGDGESDSDSCDEEDESIIETDAILAENRKWKRGAPRVGRDCARCKARFVALIRRRHHCRRCGYIFCSSCCSEMAPVASLFPFFYGQPPMGVSVVRVCLDCAEFVRSGLAEALDQAVIDF</sequence>
<dbReference type="Proteomes" id="UP000278807">
    <property type="component" value="Unassembled WGS sequence"/>
</dbReference>
<evidence type="ECO:0000256" key="2">
    <source>
        <dbReference type="ARBA" id="ARBA00022771"/>
    </source>
</evidence>
<feature type="region of interest" description="Disordered" evidence="5">
    <location>
        <begin position="1"/>
        <end position="25"/>
    </location>
</feature>
<organism evidence="9">
    <name type="scientific">Rodentolepis nana</name>
    <name type="common">Dwarf tapeworm</name>
    <name type="synonym">Hymenolepis nana</name>
    <dbReference type="NCBI Taxonomy" id="102285"/>
    <lineage>
        <taxon>Eukaryota</taxon>
        <taxon>Metazoa</taxon>
        <taxon>Spiralia</taxon>
        <taxon>Lophotrochozoa</taxon>
        <taxon>Platyhelminthes</taxon>
        <taxon>Cestoda</taxon>
        <taxon>Eucestoda</taxon>
        <taxon>Cyclophyllidea</taxon>
        <taxon>Hymenolepididae</taxon>
        <taxon>Rodentolepis</taxon>
    </lineage>
</organism>
<dbReference type="SUPFAM" id="SSF57903">
    <property type="entry name" value="FYVE/PHD zinc finger"/>
    <property type="match status" value="1"/>
</dbReference>
<dbReference type="PROSITE" id="PS50178">
    <property type="entry name" value="ZF_FYVE"/>
    <property type="match status" value="1"/>
</dbReference>
<dbReference type="OrthoDB" id="245697at2759"/>
<feature type="compositionally biased region" description="Acidic residues" evidence="5">
    <location>
        <begin position="182"/>
        <end position="192"/>
    </location>
</feature>
<gene>
    <name evidence="7" type="ORF">HNAJ_LOCUS2140</name>
</gene>
<dbReference type="Gene3D" id="3.30.40.10">
    <property type="entry name" value="Zinc/RING finger domain, C3HC4 (zinc finger)"/>
    <property type="match status" value="1"/>
</dbReference>
<evidence type="ECO:0000259" key="6">
    <source>
        <dbReference type="PROSITE" id="PS50178"/>
    </source>
</evidence>
<dbReference type="PANTHER" id="PTHR23164:SF30">
    <property type="entry name" value="EARLY ENDOSOME ANTIGEN 1"/>
    <property type="match status" value="1"/>
</dbReference>
<evidence type="ECO:0000256" key="3">
    <source>
        <dbReference type="ARBA" id="ARBA00022833"/>
    </source>
</evidence>
<dbReference type="SMART" id="SM00064">
    <property type="entry name" value="FYVE"/>
    <property type="match status" value="1"/>
</dbReference>
<accession>A0A0R3T503</accession>
<keyword evidence="8" id="KW-1185">Reference proteome</keyword>
<evidence type="ECO:0000313" key="9">
    <source>
        <dbReference type="WBParaSite" id="HNAJ_0000214101-mRNA-1"/>
    </source>
</evidence>
<name>A0A0R3T503_RODNA</name>
<feature type="region of interest" description="Disordered" evidence="5">
    <location>
        <begin position="158"/>
        <end position="192"/>
    </location>
</feature>
<keyword evidence="2 4" id="KW-0863">Zinc-finger</keyword>
<protein>
    <submittedName>
        <fullName evidence="9">FYVE-type domain-containing protein</fullName>
    </submittedName>
</protein>
<dbReference type="InterPro" id="IPR017455">
    <property type="entry name" value="Znf_FYVE-rel"/>
</dbReference>
<evidence type="ECO:0000313" key="8">
    <source>
        <dbReference type="Proteomes" id="UP000278807"/>
    </source>
</evidence>
<reference evidence="9" key="1">
    <citation type="submission" date="2017-02" db="UniProtKB">
        <authorList>
            <consortium name="WormBaseParasite"/>
        </authorList>
    </citation>
    <scope>IDENTIFICATION</scope>
</reference>
<reference evidence="7 8" key="2">
    <citation type="submission" date="2018-11" db="EMBL/GenBank/DDBJ databases">
        <authorList>
            <consortium name="Pathogen Informatics"/>
        </authorList>
    </citation>
    <scope>NUCLEOTIDE SEQUENCE [LARGE SCALE GENOMIC DNA]</scope>
</reference>
<evidence type="ECO:0000256" key="1">
    <source>
        <dbReference type="ARBA" id="ARBA00022723"/>
    </source>
</evidence>
<dbReference type="PANTHER" id="PTHR23164">
    <property type="entry name" value="EARLY ENDOSOME ANTIGEN 1"/>
    <property type="match status" value="1"/>
</dbReference>